<dbReference type="GO" id="GO:0031012">
    <property type="term" value="C:extracellular matrix"/>
    <property type="evidence" value="ECO:0007669"/>
    <property type="project" value="TreeGrafter"/>
</dbReference>
<reference evidence="5" key="1">
    <citation type="submission" date="2025-08" db="UniProtKB">
        <authorList>
            <consortium name="Ensembl"/>
        </authorList>
    </citation>
    <scope>IDENTIFICATION</scope>
</reference>
<dbReference type="Pfam" id="PF13855">
    <property type="entry name" value="LRR_8"/>
    <property type="match status" value="3"/>
</dbReference>
<keyword evidence="1" id="KW-0433">Leucine-rich repeat</keyword>
<dbReference type="InterPro" id="IPR032675">
    <property type="entry name" value="LRR_dom_sf"/>
</dbReference>
<dbReference type="SUPFAM" id="SSF57603">
    <property type="entry name" value="FnI-like domain"/>
    <property type="match status" value="1"/>
</dbReference>
<evidence type="ECO:0000313" key="5">
    <source>
        <dbReference type="Ensembl" id="ENSSTUP00000002540.1"/>
    </source>
</evidence>
<dbReference type="FunFam" id="3.80.10.10:FF:000130">
    <property type="entry name" value="extracellular matrix protein 2 isoform X1"/>
    <property type="match status" value="1"/>
</dbReference>
<dbReference type="AlphaFoldDB" id="A0A673VS76"/>
<protein>
    <submittedName>
        <fullName evidence="5">Extracellular matrix protein 2</fullName>
    </submittedName>
</protein>
<evidence type="ECO:0000256" key="3">
    <source>
        <dbReference type="SAM" id="MobiDB-lite"/>
    </source>
</evidence>
<dbReference type="GO" id="GO:0008201">
    <property type="term" value="F:heparin binding"/>
    <property type="evidence" value="ECO:0007669"/>
    <property type="project" value="TreeGrafter"/>
</dbReference>
<dbReference type="PROSITE" id="PS01208">
    <property type="entry name" value="VWFC_1"/>
    <property type="match status" value="1"/>
</dbReference>
<dbReference type="GO" id="GO:0070052">
    <property type="term" value="F:collagen V binding"/>
    <property type="evidence" value="ECO:0007669"/>
    <property type="project" value="TreeGrafter"/>
</dbReference>
<dbReference type="GO" id="GO:0030198">
    <property type="term" value="P:extracellular matrix organization"/>
    <property type="evidence" value="ECO:0007669"/>
    <property type="project" value="TreeGrafter"/>
</dbReference>
<dbReference type="InterPro" id="IPR001611">
    <property type="entry name" value="Leu-rich_rpt"/>
</dbReference>
<dbReference type="InterPro" id="IPR001007">
    <property type="entry name" value="VWF_dom"/>
</dbReference>
<feature type="region of interest" description="Disordered" evidence="3">
    <location>
        <begin position="179"/>
        <end position="224"/>
    </location>
</feature>
<dbReference type="Proteomes" id="UP000472277">
    <property type="component" value="Chromosome 14"/>
</dbReference>
<dbReference type="Ensembl" id="ENSSTUT00000002708.1">
    <property type="protein sequence ID" value="ENSSTUP00000002540.1"/>
    <property type="gene ID" value="ENSSTUG00000001289.1"/>
</dbReference>
<dbReference type="PANTHER" id="PTHR46544:SF1">
    <property type="entry name" value="EXTRACELLULAR MATRIX PROTEIN 2"/>
    <property type="match status" value="1"/>
</dbReference>
<dbReference type="InterPro" id="IPR003591">
    <property type="entry name" value="Leu-rich_rpt_typical-subtyp"/>
</dbReference>
<dbReference type="InterPro" id="IPR043184">
    <property type="entry name" value="ECM2"/>
</dbReference>
<dbReference type="PANTHER" id="PTHR46544">
    <property type="entry name" value="EXTRACELLULAR MATRIX PROTEIN 2-RELATED"/>
    <property type="match status" value="1"/>
</dbReference>
<evidence type="ECO:0000313" key="6">
    <source>
        <dbReference type="Proteomes" id="UP000472277"/>
    </source>
</evidence>
<dbReference type="Gene3D" id="6.20.200.20">
    <property type="match status" value="1"/>
</dbReference>
<dbReference type="SMART" id="SM00214">
    <property type="entry name" value="VWC"/>
    <property type="match status" value="1"/>
</dbReference>
<feature type="region of interest" description="Disordered" evidence="3">
    <location>
        <begin position="134"/>
        <end position="154"/>
    </location>
</feature>
<name>A0A673VS76_SALTR</name>
<dbReference type="SUPFAM" id="SSF52047">
    <property type="entry name" value="RNI-like"/>
    <property type="match status" value="1"/>
</dbReference>
<dbReference type="FunFam" id="3.80.10.10:FF:000284">
    <property type="entry name" value="extracellular matrix protein 2 isoform X1"/>
    <property type="match status" value="1"/>
</dbReference>
<feature type="domain" description="VWFC" evidence="4">
    <location>
        <begin position="66"/>
        <end position="123"/>
    </location>
</feature>
<evidence type="ECO:0000259" key="4">
    <source>
        <dbReference type="PROSITE" id="PS50184"/>
    </source>
</evidence>
<organism evidence="5 6">
    <name type="scientific">Salmo trutta</name>
    <name type="common">Brown trout</name>
    <dbReference type="NCBI Taxonomy" id="8032"/>
    <lineage>
        <taxon>Eukaryota</taxon>
        <taxon>Metazoa</taxon>
        <taxon>Chordata</taxon>
        <taxon>Craniata</taxon>
        <taxon>Vertebrata</taxon>
        <taxon>Euteleostomi</taxon>
        <taxon>Actinopterygii</taxon>
        <taxon>Neopterygii</taxon>
        <taxon>Teleostei</taxon>
        <taxon>Protacanthopterygii</taxon>
        <taxon>Salmoniformes</taxon>
        <taxon>Salmonidae</taxon>
        <taxon>Salmoninae</taxon>
        <taxon>Salmo</taxon>
    </lineage>
</organism>
<accession>A0A673VS76</accession>
<dbReference type="GO" id="GO:0010811">
    <property type="term" value="P:positive regulation of cell-substrate adhesion"/>
    <property type="evidence" value="ECO:0007669"/>
    <property type="project" value="TreeGrafter"/>
</dbReference>
<reference evidence="5" key="2">
    <citation type="submission" date="2025-09" db="UniProtKB">
        <authorList>
            <consortium name="Ensembl"/>
        </authorList>
    </citation>
    <scope>IDENTIFICATION</scope>
</reference>
<dbReference type="PROSITE" id="PS50184">
    <property type="entry name" value="VWFC_2"/>
    <property type="match status" value="1"/>
</dbReference>
<dbReference type="Pfam" id="PF00093">
    <property type="entry name" value="VWC"/>
    <property type="match status" value="1"/>
</dbReference>
<feature type="compositionally biased region" description="Basic and acidic residues" evidence="3">
    <location>
        <begin position="186"/>
        <end position="224"/>
    </location>
</feature>
<keyword evidence="6" id="KW-1185">Reference proteome</keyword>
<dbReference type="GeneTree" id="ENSGT00940000159941"/>
<gene>
    <name evidence="5" type="primary">ECM2</name>
</gene>
<proteinExistence type="predicted"/>
<dbReference type="SMART" id="SM00369">
    <property type="entry name" value="LRR_TYP"/>
    <property type="match status" value="11"/>
</dbReference>
<keyword evidence="2" id="KW-0677">Repeat</keyword>
<sequence length="649" mass="74229">MHTFHKFFSRTGPPWESNPPPWRCKHHALPTEPHEISIHFYGWSRPPVPQAMCHLPFPISPAGKKGQCVYQGITMFEQAVWSPKPCVTCLCSGGQVLCDEVTCPPLRCHFPYTPPGECCPVCMDTASRGDDLDFSGDFPVANNPDSVAPDLDPILDPVVTRTKAEIELLNREEERLVKKEKRRKKQKEEAERQRRRQEEKRRRQEERSHEEERLRMEKEERRQEEEKLRELAELEEEEEEEEEEEMEWLLRGDVFQMFPDEPGITLPLGCDISDVTVTCENAKLTNFPPLNIPELKSLSLEGNSITTIPVGAFNGIPNLESINLGKNKLTTAGIAPHTFKGLKYLSRLYLDNNLLEKVLPDFPSTLQELKINENHLKGIEENSFQGLSDLLTLELEGNLLSEGNVDPLAFRPLSQLSYLRLGRNHFRTIPQGLPPSLLEVYLENNLIEEISDSVFNETTNLNVISLRHNRLDESRIAPLAWINHKNLESIDLSYNRLYLVPSYLPRALVHLVLVGNQIERIPGFVFAHMEPGIEYLYLSYNKLDGDGVEPQSFLGTYTSMTELCLDHNQLITVPPGINQMSTLHFLRLNNNKIRTFADDAICDPQNDEDANILTLRLENNYINPRMLSSDAFSCVRSYSSIVLKPQRTK</sequence>
<evidence type="ECO:0000256" key="2">
    <source>
        <dbReference type="ARBA" id="ARBA00022737"/>
    </source>
</evidence>
<dbReference type="Gene3D" id="3.80.10.10">
    <property type="entry name" value="Ribonuclease Inhibitor"/>
    <property type="match status" value="2"/>
</dbReference>
<evidence type="ECO:0000256" key="1">
    <source>
        <dbReference type="ARBA" id="ARBA00022614"/>
    </source>
</evidence>